<dbReference type="RefSeq" id="XP_011671782.2">
    <property type="nucleotide sequence ID" value="XM_011673480.2"/>
</dbReference>
<dbReference type="PROSITE" id="PS00107">
    <property type="entry name" value="PROTEIN_KINASE_ATP"/>
    <property type="match status" value="1"/>
</dbReference>
<evidence type="ECO:0000256" key="2">
    <source>
        <dbReference type="ARBA" id="ARBA00022840"/>
    </source>
</evidence>
<dbReference type="PROSITE" id="PS50011">
    <property type="entry name" value="PROTEIN_KINASE_DOM"/>
    <property type="match status" value="1"/>
</dbReference>
<evidence type="ECO:0000313" key="8">
    <source>
        <dbReference type="Proteomes" id="UP000007110"/>
    </source>
</evidence>
<evidence type="ECO:0000259" key="6">
    <source>
        <dbReference type="PROSITE" id="PS50011"/>
    </source>
</evidence>
<proteinExistence type="predicted"/>
<dbReference type="PANTHER" id="PTHR23257">
    <property type="entry name" value="SERINE-THREONINE PROTEIN KINASE"/>
    <property type="match status" value="1"/>
</dbReference>
<feature type="coiled-coil region" evidence="4">
    <location>
        <begin position="171"/>
        <end position="205"/>
    </location>
</feature>
<dbReference type="OMA" id="IVVELRW"/>
<keyword evidence="8" id="KW-1185">Reference proteome</keyword>
<dbReference type="InParanoid" id="A0A7M7HMF7"/>
<evidence type="ECO:0000313" key="7">
    <source>
        <dbReference type="EnsemblMetazoa" id="XP_011671782"/>
    </source>
</evidence>
<dbReference type="FunFam" id="1.10.510.10:FF:001640">
    <property type="entry name" value="Uncharacterized protein"/>
    <property type="match status" value="1"/>
</dbReference>
<dbReference type="PANTHER" id="PTHR23257:SF946">
    <property type="entry name" value="DUAL SPECIFICITY PROTEIN KINASE ZAK2-RELATED"/>
    <property type="match status" value="1"/>
</dbReference>
<evidence type="ECO:0000256" key="1">
    <source>
        <dbReference type="ARBA" id="ARBA00022741"/>
    </source>
</evidence>
<feature type="region of interest" description="Disordered" evidence="5">
    <location>
        <begin position="83"/>
        <end position="112"/>
    </location>
</feature>
<dbReference type="InterPro" id="IPR000719">
    <property type="entry name" value="Prot_kinase_dom"/>
</dbReference>
<dbReference type="Pfam" id="PF00069">
    <property type="entry name" value="Pkinase"/>
    <property type="match status" value="1"/>
</dbReference>
<dbReference type="SUPFAM" id="SSF56112">
    <property type="entry name" value="Protein kinase-like (PK-like)"/>
    <property type="match status" value="1"/>
</dbReference>
<feature type="domain" description="Protein kinase" evidence="6">
    <location>
        <begin position="554"/>
        <end position="819"/>
    </location>
</feature>
<name>A0A7M7HMF7_STRPU</name>
<dbReference type="InterPro" id="IPR050167">
    <property type="entry name" value="Ser_Thr_protein_kinase"/>
</dbReference>
<dbReference type="InterPro" id="IPR011009">
    <property type="entry name" value="Kinase-like_dom_sf"/>
</dbReference>
<feature type="coiled-coil region" evidence="4">
    <location>
        <begin position="289"/>
        <end position="386"/>
    </location>
</feature>
<dbReference type="CDD" id="cd00180">
    <property type="entry name" value="PKc"/>
    <property type="match status" value="1"/>
</dbReference>
<protein>
    <recommendedName>
        <fullName evidence="6">Protein kinase domain-containing protein</fullName>
    </recommendedName>
</protein>
<reference evidence="8" key="1">
    <citation type="submission" date="2015-02" db="EMBL/GenBank/DDBJ databases">
        <title>Genome sequencing for Strongylocentrotus purpuratus.</title>
        <authorList>
            <person name="Murali S."/>
            <person name="Liu Y."/>
            <person name="Vee V."/>
            <person name="English A."/>
            <person name="Wang M."/>
            <person name="Skinner E."/>
            <person name="Han Y."/>
            <person name="Muzny D.M."/>
            <person name="Worley K.C."/>
            <person name="Gibbs R.A."/>
        </authorList>
    </citation>
    <scope>NUCLEOTIDE SEQUENCE</scope>
</reference>
<keyword evidence="1 3" id="KW-0547">Nucleotide-binding</keyword>
<dbReference type="AlphaFoldDB" id="A0A7M7HMF7"/>
<dbReference type="PROSITE" id="PS00108">
    <property type="entry name" value="PROTEIN_KINASE_ST"/>
    <property type="match status" value="1"/>
</dbReference>
<organism evidence="7 8">
    <name type="scientific">Strongylocentrotus purpuratus</name>
    <name type="common">Purple sea urchin</name>
    <dbReference type="NCBI Taxonomy" id="7668"/>
    <lineage>
        <taxon>Eukaryota</taxon>
        <taxon>Metazoa</taxon>
        <taxon>Echinodermata</taxon>
        <taxon>Eleutherozoa</taxon>
        <taxon>Echinozoa</taxon>
        <taxon>Echinoidea</taxon>
        <taxon>Euechinoidea</taxon>
        <taxon>Echinacea</taxon>
        <taxon>Camarodonta</taxon>
        <taxon>Echinidea</taxon>
        <taxon>Strongylocentrotidae</taxon>
        <taxon>Strongylocentrotus</taxon>
    </lineage>
</organism>
<dbReference type="SMART" id="SM00220">
    <property type="entry name" value="S_TKc"/>
    <property type="match status" value="1"/>
</dbReference>
<evidence type="ECO:0000256" key="5">
    <source>
        <dbReference type="SAM" id="MobiDB-lite"/>
    </source>
</evidence>
<dbReference type="InterPro" id="IPR008271">
    <property type="entry name" value="Ser/Thr_kinase_AS"/>
</dbReference>
<dbReference type="GeneID" id="105441880"/>
<feature type="binding site" evidence="3">
    <location>
        <position position="583"/>
    </location>
    <ligand>
        <name>ATP</name>
        <dbReference type="ChEBI" id="CHEBI:30616"/>
    </ligand>
</feature>
<feature type="coiled-coil region" evidence="4">
    <location>
        <begin position="456"/>
        <end position="504"/>
    </location>
</feature>
<keyword evidence="2 3" id="KW-0067">ATP-binding</keyword>
<sequence length="819" mass="93005">MSTMEISVNLTQKIEADILTPNGDWQTQNGLNTETLTHKPVDVQTQFDMDPAVVPIQLKTEPPTQGGDCQAQTGLNTETLTYEPVEEHTQSDTVPTEVRTQKTEAEPPTPRGDAEIQTLEKASLIDAPTQSGDTEFQTQDRMEKQKHSNNLLQVVSAISRVSADTSPEVLAMILLERWQEKEAEIQRLREDLISTDKEKTTAQAQVKNLITAACSISEATEDSTPKDAAEKLLEARQVLDVRRSETTATWRERFRTMKNKMDLQIRTLADPIKLITDITDAIQSPKVLAENLRQAWDQVQAQNDELELDLMTATDRVKQLESKLEAQAQDVKCLATDAGVCLAPDINYSDIVVELRWSFDDLQKEIAAKEEQIEDLLLKLKALTSSLDDLQPLLAAEPKKKEKKRSKKLRLRWWKRAPEQQEESNSYLEKLQEGLIKQKTTMSLLEAKMTILADQMKKEKDCLERQKASRAELQNEVKLLQFDNQKKETLIQSLRDLVDTLQKNCLNKNRGAARFQARNAADHATVASMPTIKCEVLDIDDILPFSGCHRPGDLSNMPVLGKGTYGKVYLGRHGDDLRPVAIKQPVLHSDYRRDMLQQEKLLMNERATKESMVQQLLSGSPYFPKMLGMVTIGDDLCTVMDFIGNKKTGRTYPLYRALTRRFKSNPKLGLINMLQVCEDIIKGIMELHREGYLHNDLKSNNILLEKRSKRWHAIIIDLGLASPMAYAKQRRFSDKRRAEYRSGKIYTYMAPEVVLYGKRNSVASDIYSFGVILESIARKIKISEVAELAEDCTEQDPLKRPHSMEEILLKMEAISASYY</sequence>
<keyword evidence="4" id="KW-0175">Coiled coil</keyword>
<accession>A0A7M7HMF7</accession>
<dbReference type="Proteomes" id="UP000007110">
    <property type="component" value="Unassembled WGS sequence"/>
</dbReference>
<dbReference type="GO" id="GO:0005524">
    <property type="term" value="F:ATP binding"/>
    <property type="evidence" value="ECO:0007669"/>
    <property type="project" value="UniProtKB-UniRule"/>
</dbReference>
<dbReference type="EnsemblMetazoa" id="XM_011673480">
    <property type="protein sequence ID" value="XP_011671782"/>
    <property type="gene ID" value="LOC105441880"/>
</dbReference>
<dbReference type="OrthoDB" id="6097776at2759"/>
<reference evidence="7" key="2">
    <citation type="submission" date="2021-01" db="UniProtKB">
        <authorList>
            <consortium name="EnsemblMetazoa"/>
        </authorList>
    </citation>
    <scope>IDENTIFICATION</scope>
</reference>
<dbReference type="KEGG" id="spu:105441880"/>
<evidence type="ECO:0000256" key="4">
    <source>
        <dbReference type="SAM" id="Coils"/>
    </source>
</evidence>
<dbReference type="GO" id="GO:0004674">
    <property type="term" value="F:protein serine/threonine kinase activity"/>
    <property type="evidence" value="ECO:0000318"/>
    <property type="project" value="GO_Central"/>
</dbReference>
<dbReference type="Gene3D" id="1.10.510.10">
    <property type="entry name" value="Transferase(Phosphotransferase) domain 1"/>
    <property type="match status" value="1"/>
</dbReference>
<dbReference type="InterPro" id="IPR017441">
    <property type="entry name" value="Protein_kinase_ATP_BS"/>
</dbReference>
<evidence type="ECO:0000256" key="3">
    <source>
        <dbReference type="PROSITE-ProRule" id="PRU10141"/>
    </source>
</evidence>